<keyword evidence="4" id="KW-1185">Reference proteome</keyword>
<dbReference type="GO" id="GO:0051082">
    <property type="term" value="F:unfolded protein binding"/>
    <property type="evidence" value="ECO:0007669"/>
    <property type="project" value="InterPro"/>
</dbReference>
<dbReference type="Proteomes" id="UP000000598">
    <property type="component" value="Chromosome F"/>
</dbReference>
<accession>Q6CIN7</accession>
<feature type="domain" description="DUF3835" evidence="2">
    <location>
        <begin position="641"/>
        <end position="728"/>
    </location>
</feature>
<dbReference type="eggNOG" id="ENOG502QVS0">
    <property type="taxonomic scope" value="Eukaryota"/>
</dbReference>
<evidence type="ECO:0000259" key="2">
    <source>
        <dbReference type="Pfam" id="PF12927"/>
    </source>
</evidence>
<dbReference type="GO" id="GO:0016272">
    <property type="term" value="C:prefoldin complex"/>
    <property type="evidence" value="ECO:0007669"/>
    <property type="project" value="InterPro"/>
</dbReference>
<dbReference type="PANTHER" id="PTHR12674">
    <property type="entry name" value="PREFOLDIN SUBUNIT 5"/>
    <property type="match status" value="1"/>
</dbReference>
<organism evidence="3 4">
    <name type="scientific">Kluyveromyces lactis (strain ATCC 8585 / CBS 2359 / DSM 70799 / NBRC 1267 / NRRL Y-1140 / WM37)</name>
    <name type="common">Yeast</name>
    <name type="synonym">Candida sphaerica</name>
    <dbReference type="NCBI Taxonomy" id="284590"/>
    <lineage>
        <taxon>Eukaryota</taxon>
        <taxon>Fungi</taxon>
        <taxon>Dikarya</taxon>
        <taxon>Ascomycota</taxon>
        <taxon>Saccharomycotina</taxon>
        <taxon>Saccharomycetes</taxon>
        <taxon>Saccharomycetales</taxon>
        <taxon>Saccharomycetaceae</taxon>
        <taxon>Kluyveromyces</taxon>
    </lineage>
</organism>
<dbReference type="OMA" id="FKLKQVC"/>
<dbReference type="STRING" id="284590.Q6CIN7"/>
<dbReference type="PaxDb" id="284590-Q6CIN7"/>
<protein>
    <submittedName>
        <fullName evidence="3">KLLA0F25168p</fullName>
    </submittedName>
</protein>
<dbReference type="Pfam" id="PF02996">
    <property type="entry name" value="Prefoldin"/>
    <property type="match status" value="1"/>
</dbReference>
<dbReference type="GO" id="GO:0006457">
    <property type="term" value="P:protein folding"/>
    <property type="evidence" value="ECO:0007669"/>
    <property type="project" value="InterPro"/>
</dbReference>
<name>Q6CIN7_KLULA</name>
<reference evidence="3 4" key="1">
    <citation type="journal article" date="2004" name="Nature">
        <title>Genome evolution in yeasts.</title>
        <authorList>
            <consortium name="Genolevures"/>
            <person name="Dujon B."/>
            <person name="Sherman D."/>
            <person name="Fischer G."/>
            <person name="Durrens P."/>
            <person name="Casaregola S."/>
            <person name="Lafontaine I."/>
            <person name="de Montigny J."/>
            <person name="Marck C."/>
            <person name="Neuveglise C."/>
            <person name="Talla E."/>
            <person name="Goffard N."/>
            <person name="Frangeul L."/>
            <person name="Aigle M."/>
            <person name="Anthouard V."/>
            <person name="Babour A."/>
            <person name="Barbe V."/>
            <person name="Barnay S."/>
            <person name="Blanchin S."/>
            <person name="Beckerich J.M."/>
            <person name="Beyne E."/>
            <person name="Bleykasten C."/>
            <person name="Boisrame A."/>
            <person name="Boyer J."/>
            <person name="Cattolico L."/>
            <person name="Confanioleri F."/>
            <person name="de Daruvar A."/>
            <person name="Despons L."/>
            <person name="Fabre E."/>
            <person name="Fairhead C."/>
            <person name="Ferry-Dumazet H."/>
            <person name="Groppi A."/>
            <person name="Hantraye F."/>
            <person name="Hennequin C."/>
            <person name="Jauniaux N."/>
            <person name="Joyet P."/>
            <person name="Kachouri R."/>
            <person name="Kerrest A."/>
            <person name="Koszul R."/>
            <person name="Lemaire M."/>
            <person name="Lesur I."/>
            <person name="Ma L."/>
            <person name="Muller H."/>
            <person name="Nicaud J.M."/>
            <person name="Nikolski M."/>
            <person name="Oztas S."/>
            <person name="Ozier-Kalogeropoulos O."/>
            <person name="Pellenz S."/>
            <person name="Potier S."/>
            <person name="Richard G.F."/>
            <person name="Straub M.L."/>
            <person name="Suleau A."/>
            <person name="Swennene D."/>
            <person name="Tekaia F."/>
            <person name="Wesolowski-Louvel M."/>
            <person name="Westhof E."/>
            <person name="Wirth B."/>
            <person name="Zeniou-Meyer M."/>
            <person name="Zivanovic I."/>
            <person name="Bolotin-Fukuhara M."/>
            <person name="Thierry A."/>
            <person name="Bouchier C."/>
            <person name="Caudron B."/>
            <person name="Scarpelli C."/>
            <person name="Gaillardin C."/>
            <person name="Weissenbach J."/>
            <person name="Wincker P."/>
            <person name="Souciet J.L."/>
        </authorList>
    </citation>
    <scope>NUCLEOTIDE SEQUENCE [LARGE SCALE GENOMIC DNA]</scope>
    <source>
        <strain evidence="4">ATCC 8585 / CBS 2359 / DSM 70799 / NBRC 1267 / NRRL Y-1140 / WM37</strain>
    </source>
</reference>
<feature type="compositionally biased region" description="Polar residues" evidence="1">
    <location>
        <begin position="198"/>
        <end position="218"/>
    </location>
</feature>
<dbReference type="InterPro" id="IPR004127">
    <property type="entry name" value="Prefoldin_subunit_alpha"/>
</dbReference>
<dbReference type="InterPro" id="IPR011599">
    <property type="entry name" value="PFD_alpha_archaea"/>
</dbReference>
<dbReference type="KEGG" id="kla:KLLA0_F25168g"/>
<dbReference type="SUPFAM" id="SSF46579">
    <property type="entry name" value="Prefoldin"/>
    <property type="match status" value="1"/>
</dbReference>
<dbReference type="AlphaFoldDB" id="Q6CIN7"/>
<dbReference type="GO" id="GO:1990115">
    <property type="term" value="P:RNA polymerase III assembly"/>
    <property type="evidence" value="ECO:0007669"/>
    <property type="project" value="TreeGrafter"/>
</dbReference>
<proteinExistence type="predicted"/>
<dbReference type="GO" id="GO:1990113">
    <property type="term" value="P:RNA polymerase I assembly"/>
    <property type="evidence" value="ECO:0007669"/>
    <property type="project" value="TreeGrafter"/>
</dbReference>
<feature type="region of interest" description="Disordered" evidence="1">
    <location>
        <begin position="198"/>
        <end position="220"/>
    </location>
</feature>
<sequence length="742" mass="84530">METAEGGASFAELMDTVKGTIDNLVNKRTFLKEQQPLYEQIFDRIRDADTSEDSEEEWQYGEVVFQNGKFFQNIGYDYYLEKSREECLVFIKVRLNLIAEAISQFDEKLKEAHGTLRNMELLRDGAKSLGDTNVSNNDDDQEGFFEIREELDEDGNVIHASMTPANKVHSGKGNEVHSDEQQLSLSQERQNCLSPETAFNIQNDDRSSASGTSETGNKTGEIMEADKSTMQIAKENMYTFDDLVDQLDKLDNYEDGEIDVNDVEYDFDGYDEESDDNEEDEDYSVSIVPERVQHSFMEQIQALRANKKHDLVHTEYRNHSPEQEAKSILKKGGSKKKSVNFAPKLDVFEVENVKQETKSNTFNFPRNSYMESEIIASDGEDVEFDPDLFAQMIGAKEADVLHEKYQPGSINGLKESEEPALAAPRKKRISRFKKEKAATEKREFNTNDVEMFEKEPIVEAVVTDIVERDDTSSISVENTPIKTGSPNFIHKKMKSLQKPKSLPTKTPSIIPTEEMNKDDSGAEGEQNNSSIAEVMKEKQELVEPHFPAQKSNEIHVQPRIDFAQLDNLDDMARAYLLGLYDDDVEDPGTVLQDTSDFEAYNKMVETLKPELNQFLKENASYEYDIELPQSAESSQNNESTIINEIKERDPTGAGEQPVQDVEDQIIYAEVEREYMEHRRRNIERFAVASTSSSSNTEHTMELELNEELGKEPIDEFGNPVTTSRFKAQTLALKKHHLSQQHP</sequence>
<gene>
    <name evidence="3" type="ORF">KLLA0_F25168g</name>
</gene>
<dbReference type="EMBL" id="CR382126">
    <property type="protein sequence ID" value="CAG98910.1"/>
    <property type="molecule type" value="Genomic_DNA"/>
</dbReference>
<dbReference type="GO" id="GO:1990114">
    <property type="term" value="P:RNA polymerase II core complex assembly"/>
    <property type="evidence" value="ECO:0007669"/>
    <property type="project" value="TreeGrafter"/>
</dbReference>
<dbReference type="PANTHER" id="PTHR12674:SF2">
    <property type="entry name" value="PREFOLDIN SUBUNIT 5"/>
    <property type="match status" value="1"/>
</dbReference>
<feature type="region of interest" description="Disordered" evidence="1">
    <location>
        <begin position="496"/>
        <end position="527"/>
    </location>
</feature>
<dbReference type="FunCoup" id="Q6CIN7">
    <property type="interactions" value="140"/>
</dbReference>
<dbReference type="GO" id="GO:0005737">
    <property type="term" value="C:cytoplasm"/>
    <property type="evidence" value="ECO:0007669"/>
    <property type="project" value="TreeGrafter"/>
</dbReference>
<dbReference type="InterPro" id="IPR024325">
    <property type="entry name" value="DUF3835"/>
</dbReference>
<evidence type="ECO:0000313" key="4">
    <source>
        <dbReference type="Proteomes" id="UP000000598"/>
    </source>
</evidence>
<dbReference type="HOGENOM" id="CLU_344512_0_0_1"/>
<dbReference type="InParanoid" id="Q6CIN7"/>
<evidence type="ECO:0000256" key="1">
    <source>
        <dbReference type="SAM" id="MobiDB-lite"/>
    </source>
</evidence>
<dbReference type="Pfam" id="PF12927">
    <property type="entry name" value="DUF3835"/>
    <property type="match status" value="1"/>
</dbReference>
<evidence type="ECO:0000313" key="3">
    <source>
        <dbReference type="EMBL" id="CAG98910.1"/>
    </source>
</evidence>